<dbReference type="Gene3D" id="2.60.200.20">
    <property type="match status" value="2"/>
</dbReference>
<feature type="compositionally biased region" description="Pro residues" evidence="1">
    <location>
        <begin position="154"/>
        <end position="166"/>
    </location>
</feature>
<evidence type="ECO:0000256" key="1">
    <source>
        <dbReference type="SAM" id="MobiDB-lite"/>
    </source>
</evidence>
<dbReference type="SMART" id="SM00240">
    <property type="entry name" value="FHA"/>
    <property type="match status" value="2"/>
</dbReference>
<evidence type="ECO:0000313" key="3">
    <source>
        <dbReference type="EMBL" id="AKV03058.1"/>
    </source>
</evidence>
<feature type="compositionally biased region" description="Low complexity" evidence="1">
    <location>
        <begin position="16"/>
        <end position="45"/>
    </location>
</feature>
<proteinExistence type="predicted"/>
<dbReference type="PROSITE" id="PS50006">
    <property type="entry name" value="FHA_DOMAIN"/>
    <property type="match status" value="2"/>
</dbReference>
<dbReference type="PANTHER" id="PTHR23308">
    <property type="entry name" value="NUCLEAR INHIBITOR OF PROTEIN PHOSPHATASE-1"/>
    <property type="match status" value="1"/>
</dbReference>
<dbReference type="InterPro" id="IPR050923">
    <property type="entry name" value="Cell_Proc_Reg/RNA_Proc"/>
</dbReference>
<name>A0A0K1QBE5_9BACT</name>
<feature type="domain" description="FHA" evidence="2">
    <location>
        <begin position="205"/>
        <end position="249"/>
    </location>
</feature>
<dbReference type="SUPFAM" id="SSF49879">
    <property type="entry name" value="SMAD/FHA domain"/>
    <property type="match status" value="2"/>
</dbReference>
<feature type="domain" description="FHA" evidence="2">
    <location>
        <begin position="351"/>
        <end position="412"/>
    </location>
</feature>
<dbReference type="AlphaFoldDB" id="A0A0K1QBE5"/>
<protein>
    <submittedName>
        <fullName evidence="3">FHA domain containing protein</fullName>
    </submittedName>
</protein>
<dbReference type="STRING" id="1391654.AKJ09_09721"/>
<dbReference type="Proteomes" id="UP000064967">
    <property type="component" value="Chromosome"/>
</dbReference>
<gene>
    <name evidence="3" type="ORF">AKJ09_09721</name>
</gene>
<evidence type="ECO:0000313" key="4">
    <source>
        <dbReference type="Proteomes" id="UP000064967"/>
    </source>
</evidence>
<dbReference type="InterPro" id="IPR000253">
    <property type="entry name" value="FHA_dom"/>
</dbReference>
<feature type="region of interest" description="Disordered" evidence="1">
    <location>
        <begin position="1"/>
        <end position="45"/>
    </location>
</feature>
<sequence length="452" mass="47077">MRKHARSAAAGDHGQAPGHARSRGASRASRPVRPVGSSASAGGPAVAPAPGFPAIAPNRVVELGGGSPAPARAPRTCGRCRGTVDPGAQFCKFCGAPLADAEPAVERPPVVARPADVAPLLPHERLELPKAAPNATPPQPAEALVRPATAPTPAVAPPATSPPAQPAQPAQPVQPSAPRALTRGRLVVIAKSGADGPSYPVGDTLDIGRTEGNVVVGEDPYLSPRHVRIAWTGTKLVLRDLASTNGVYLRLSPARDMNAVRRTPGGRGAHPEAEASSEVAVPLQDQDLILVGQQVLKFEVVPNSFDAGLGPAVEHSTLLFGSPAAPRYARLGQRTVEGITRDVYYVRKMETVLGRESGDIVFTEDPFLSRRHAAVRVLGRDGAPLAPSAKPTAEGEIQFALVDLGSSNGTFLRIRGEVDLVSGDHFRVGQQLFRIDFEAPGQRAGDDGVRAG</sequence>
<accession>A0A0K1QBE5</accession>
<organism evidence="3 4">
    <name type="scientific">Labilithrix luteola</name>
    <dbReference type="NCBI Taxonomy" id="1391654"/>
    <lineage>
        <taxon>Bacteria</taxon>
        <taxon>Pseudomonadati</taxon>
        <taxon>Myxococcota</taxon>
        <taxon>Polyangia</taxon>
        <taxon>Polyangiales</taxon>
        <taxon>Labilitrichaceae</taxon>
        <taxon>Labilithrix</taxon>
    </lineage>
</organism>
<dbReference type="PATRIC" id="fig|1391654.3.peg.9844"/>
<dbReference type="InterPro" id="IPR008984">
    <property type="entry name" value="SMAD_FHA_dom_sf"/>
</dbReference>
<dbReference type="EMBL" id="CP012333">
    <property type="protein sequence ID" value="AKV03058.1"/>
    <property type="molecule type" value="Genomic_DNA"/>
</dbReference>
<keyword evidence="4" id="KW-1185">Reference proteome</keyword>
<feature type="compositionally biased region" description="Low complexity" evidence="1">
    <location>
        <begin position="167"/>
        <end position="178"/>
    </location>
</feature>
<dbReference type="Pfam" id="PF00498">
    <property type="entry name" value="FHA"/>
    <property type="match status" value="2"/>
</dbReference>
<evidence type="ECO:0000259" key="2">
    <source>
        <dbReference type="PROSITE" id="PS50006"/>
    </source>
</evidence>
<reference evidence="3 4" key="1">
    <citation type="submission" date="2015-08" db="EMBL/GenBank/DDBJ databases">
        <authorList>
            <person name="Babu N.S."/>
            <person name="Beckwith C.J."/>
            <person name="Beseler K.G."/>
            <person name="Brison A."/>
            <person name="Carone J.V."/>
            <person name="Caskin T.P."/>
            <person name="Diamond M."/>
            <person name="Durham M.E."/>
            <person name="Foxe J.M."/>
            <person name="Go M."/>
            <person name="Henderson B.A."/>
            <person name="Jones I.B."/>
            <person name="McGettigan J.A."/>
            <person name="Micheletti S.J."/>
            <person name="Nasrallah M.E."/>
            <person name="Ortiz D."/>
            <person name="Piller C.R."/>
            <person name="Privatt S.R."/>
            <person name="Schneider S.L."/>
            <person name="Sharp S."/>
            <person name="Smith T.C."/>
            <person name="Stanton J.D."/>
            <person name="Ullery H.E."/>
            <person name="Wilson R.J."/>
            <person name="Serrano M.G."/>
            <person name="Buck G."/>
            <person name="Lee V."/>
            <person name="Wang Y."/>
            <person name="Carvalho R."/>
            <person name="Voegtly L."/>
            <person name="Shi R."/>
            <person name="Duckworth R."/>
            <person name="Johnson A."/>
            <person name="Loviza R."/>
            <person name="Walstead R."/>
            <person name="Shah Z."/>
            <person name="Kiflezghi M."/>
            <person name="Wade K."/>
            <person name="Ball S.L."/>
            <person name="Bradley K.W."/>
            <person name="Asai D.J."/>
            <person name="Bowman C.A."/>
            <person name="Russell D.A."/>
            <person name="Pope W.H."/>
            <person name="Jacobs-Sera D."/>
            <person name="Hendrix R.W."/>
            <person name="Hatfull G.F."/>
        </authorList>
    </citation>
    <scope>NUCLEOTIDE SEQUENCE [LARGE SCALE GENOMIC DNA]</scope>
    <source>
        <strain evidence="3 4">DSM 27648</strain>
    </source>
</reference>
<dbReference type="CDD" id="cd00060">
    <property type="entry name" value="FHA"/>
    <property type="match status" value="2"/>
</dbReference>
<dbReference type="RefSeq" id="WP_240488839.1">
    <property type="nucleotide sequence ID" value="NZ_CP012333.1"/>
</dbReference>
<feature type="region of interest" description="Disordered" evidence="1">
    <location>
        <begin position="130"/>
        <end position="179"/>
    </location>
</feature>
<dbReference type="KEGG" id="llu:AKJ09_09721"/>